<keyword evidence="3" id="KW-1185">Reference proteome</keyword>
<dbReference type="PANTHER" id="PTHR21028:SF2">
    <property type="entry name" value="CYTH DOMAIN-CONTAINING PROTEIN"/>
    <property type="match status" value="1"/>
</dbReference>
<dbReference type="CDD" id="cd07890">
    <property type="entry name" value="CYTH-like_AC_IV-like"/>
    <property type="match status" value="1"/>
</dbReference>
<comment type="caution">
    <text evidence="2">The sequence shown here is derived from an EMBL/GenBank/DDBJ whole genome shotgun (WGS) entry which is preliminary data.</text>
</comment>
<evidence type="ECO:0000259" key="1">
    <source>
        <dbReference type="PROSITE" id="PS51707"/>
    </source>
</evidence>
<dbReference type="InterPro" id="IPR023577">
    <property type="entry name" value="CYTH_domain"/>
</dbReference>
<dbReference type="Pfam" id="PF01928">
    <property type="entry name" value="CYTH"/>
    <property type="match status" value="1"/>
</dbReference>
<dbReference type="SMART" id="SM01118">
    <property type="entry name" value="CYTH"/>
    <property type="match status" value="1"/>
</dbReference>
<dbReference type="PANTHER" id="PTHR21028">
    <property type="entry name" value="SI:CH211-156B7.4"/>
    <property type="match status" value="1"/>
</dbReference>
<dbReference type="AlphaFoldDB" id="A0A8X6H161"/>
<dbReference type="InterPro" id="IPR008173">
    <property type="entry name" value="Adenylyl_cyclase_CyaB"/>
</dbReference>
<protein>
    <submittedName>
        <fullName evidence="2">CYTH domain-containing protein</fullName>
    </submittedName>
</protein>
<dbReference type="InterPro" id="IPR033469">
    <property type="entry name" value="CYTH-like_dom_sf"/>
</dbReference>
<dbReference type="SUPFAM" id="SSF55154">
    <property type="entry name" value="CYTH-like phosphatases"/>
    <property type="match status" value="1"/>
</dbReference>
<gene>
    <name evidence="2" type="primary">AVEN_127713_1</name>
    <name evidence="2" type="ORF">TNCT_374711</name>
</gene>
<dbReference type="Proteomes" id="UP000887116">
    <property type="component" value="Unassembled WGS sequence"/>
</dbReference>
<dbReference type="OrthoDB" id="6159137at2759"/>
<evidence type="ECO:0000313" key="2">
    <source>
        <dbReference type="EMBL" id="GFR15088.1"/>
    </source>
</evidence>
<feature type="domain" description="CYTH" evidence="1">
    <location>
        <begin position="2"/>
        <end position="172"/>
    </location>
</feature>
<name>A0A8X6H161_TRICU</name>
<evidence type="ECO:0000313" key="3">
    <source>
        <dbReference type="Proteomes" id="UP000887116"/>
    </source>
</evidence>
<dbReference type="PROSITE" id="PS51707">
    <property type="entry name" value="CYTH"/>
    <property type="match status" value="1"/>
</dbReference>
<dbReference type="EMBL" id="BMAO01017355">
    <property type="protein sequence ID" value="GFR15088.1"/>
    <property type="molecule type" value="Genomic_DNA"/>
</dbReference>
<reference evidence="2" key="1">
    <citation type="submission" date="2020-07" db="EMBL/GenBank/DDBJ databases">
        <title>Multicomponent nature underlies the extraordinary mechanical properties of spider dragline silk.</title>
        <authorList>
            <person name="Kono N."/>
            <person name="Nakamura H."/>
            <person name="Mori M."/>
            <person name="Yoshida Y."/>
            <person name="Ohtoshi R."/>
            <person name="Malay A.D."/>
            <person name="Moran D.A.P."/>
            <person name="Tomita M."/>
            <person name="Numata K."/>
            <person name="Arakawa K."/>
        </authorList>
    </citation>
    <scope>NUCLEOTIDE SEQUENCE</scope>
</reference>
<dbReference type="Gene3D" id="2.40.320.10">
    <property type="entry name" value="Hypothetical Protein Pfu-838710-001"/>
    <property type="match status" value="1"/>
</dbReference>
<sequence length="174" mass="20001">MSRNIEIKAKIQDLQAFLEKANSVSDKPVIVMHQIDTYFKIPSGRLKLRQIENQGTELIYYDRPDTEGPKLSNYRKQEFQNFDEAEGLKKVLEASLGLIGVVDKQRYLYMYGQTRIHVDDVKNLGHFMELEVVLKEGETVEYGEKIAQDLMLKLGIEKGDLLSGSYINLLENKS</sequence>
<proteinExistence type="predicted"/>
<accession>A0A8X6H161</accession>
<dbReference type="GO" id="GO:0016462">
    <property type="term" value="F:pyrophosphatase activity"/>
    <property type="evidence" value="ECO:0007669"/>
    <property type="project" value="UniProtKB-ARBA"/>
</dbReference>
<organism evidence="2 3">
    <name type="scientific">Trichonephila clavata</name>
    <name type="common">Joro spider</name>
    <name type="synonym">Nephila clavata</name>
    <dbReference type="NCBI Taxonomy" id="2740835"/>
    <lineage>
        <taxon>Eukaryota</taxon>
        <taxon>Metazoa</taxon>
        <taxon>Ecdysozoa</taxon>
        <taxon>Arthropoda</taxon>
        <taxon>Chelicerata</taxon>
        <taxon>Arachnida</taxon>
        <taxon>Araneae</taxon>
        <taxon>Araneomorphae</taxon>
        <taxon>Entelegynae</taxon>
        <taxon>Araneoidea</taxon>
        <taxon>Nephilidae</taxon>
        <taxon>Trichonephila</taxon>
    </lineage>
</organism>